<evidence type="ECO:0000313" key="3">
    <source>
        <dbReference type="Proteomes" id="UP001374579"/>
    </source>
</evidence>
<evidence type="ECO:0000256" key="1">
    <source>
        <dbReference type="SAM" id="SignalP"/>
    </source>
</evidence>
<gene>
    <name evidence="2" type="ORF">V1264_022424</name>
</gene>
<dbReference type="Gene3D" id="2.10.80.10">
    <property type="entry name" value="Lipase, subunit A"/>
    <property type="match status" value="1"/>
</dbReference>
<dbReference type="EMBL" id="JBAMIC010004070">
    <property type="protein sequence ID" value="KAK7088513.1"/>
    <property type="molecule type" value="Genomic_DNA"/>
</dbReference>
<organism evidence="2 3">
    <name type="scientific">Littorina saxatilis</name>
    <dbReference type="NCBI Taxonomy" id="31220"/>
    <lineage>
        <taxon>Eukaryota</taxon>
        <taxon>Metazoa</taxon>
        <taxon>Spiralia</taxon>
        <taxon>Lophotrochozoa</taxon>
        <taxon>Mollusca</taxon>
        <taxon>Gastropoda</taxon>
        <taxon>Caenogastropoda</taxon>
        <taxon>Littorinimorpha</taxon>
        <taxon>Littorinoidea</taxon>
        <taxon>Littorinidae</taxon>
        <taxon>Littorina</taxon>
    </lineage>
</organism>
<dbReference type="Proteomes" id="UP001374579">
    <property type="component" value="Unassembled WGS sequence"/>
</dbReference>
<feature type="signal peptide" evidence="1">
    <location>
        <begin position="1"/>
        <end position="21"/>
    </location>
</feature>
<reference evidence="2 3" key="1">
    <citation type="submission" date="2024-02" db="EMBL/GenBank/DDBJ databases">
        <title>Chromosome-scale genome assembly of the rough periwinkle Littorina saxatilis.</title>
        <authorList>
            <person name="De Jode A."/>
            <person name="Faria R."/>
            <person name="Formenti G."/>
            <person name="Sims Y."/>
            <person name="Smith T.P."/>
            <person name="Tracey A."/>
            <person name="Wood J.M.D."/>
            <person name="Zagrodzka Z.B."/>
            <person name="Johannesson K."/>
            <person name="Butlin R.K."/>
            <person name="Leder E.H."/>
        </authorList>
    </citation>
    <scope>NUCLEOTIDE SEQUENCE [LARGE SCALE GENOMIC DNA]</scope>
    <source>
        <strain evidence="2">Snail1</strain>
        <tissue evidence="2">Muscle</tissue>
    </source>
</reference>
<dbReference type="AlphaFoldDB" id="A0AAN9AK92"/>
<feature type="chain" id="PRO_5042857888" evidence="1">
    <location>
        <begin position="22"/>
        <end position="100"/>
    </location>
</feature>
<sequence>MATTFLLLAVTVLVTLGCSAGHEGDACSTGDDCELHECCLEPGTCRPMGGVAASCTTKQPYAWRKPTEMVKGFPLCPCRPGNFCGPLSSGSTDGMCTFGK</sequence>
<keyword evidence="1" id="KW-0732">Signal</keyword>
<proteinExistence type="predicted"/>
<evidence type="ECO:0000313" key="2">
    <source>
        <dbReference type="EMBL" id="KAK7088513.1"/>
    </source>
</evidence>
<protein>
    <submittedName>
        <fullName evidence="2">Uncharacterized protein</fullName>
    </submittedName>
</protein>
<keyword evidence="3" id="KW-1185">Reference proteome</keyword>
<comment type="caution">
    <text evidence="2">The sequence shown here is derived from an EMBL/GenBank/DDBJ whole genome shotgun (WGS) entry which is preliminary data.</text>
</comment>
<accession>A0AAN9AK92</accession>
<name>A0AAN9AK92_9CAEN</name>